<evidence type="ECO:0000256" key="1">
    <source>
        <dbReference type="SAM" id="MobiDB-lite"/>
    </source>
</evidence>
<accession>A0A445G771</accession>
<protein>
    <submittedName>
        <fullName evidence="2">Uncharacterized protein</fullName>
    </submittedName>
</protein>
<dbReference type="AlphaFoldDB" id="A0A445G771"/>
<name>A0A445G771_GLYSO</name>
<evidence type="ECO:0000313" key="2">
    <source>
        <dbReference type="EMBL" id="RZB57028.1"/>
    </source>
</evidence>
<sequence>MDTNLLLLLHHPHPSTLSTVPTSFSEQTTPTRSTPSSISSRVVVGASSMRLFDLSSSLEQEAIWDKRGERVEEVWWVTVALVAVVGGDWRRMAVDSGD</sequence>
<gene>
    <name evidence="2" type="ORF">D0Y65_045920</name>
</gene>
<dbReference type="Proteomes" id="UP000289340">
    <property type="component" value="Chromosome 17"/>
</dbReference>
<proteinExistence type="predicted"/>
<keyword evidence="3" id="KW-1185">Reference proteome</keyword>
<evidence type="ECO:0000313" key="3">
    <source>
        <dbReference type="Proteomes" id="UP000289340"/>
    </source>
</evidence>
<feature type="region of interest" description="Disordered" evidence="1">
    <location>
        <begin position="16"/>
        <end position="39"/>
    </location>
</feature>
<reference evidence="2 3" key="1">
    <citation type="submission" date="2018-09" db="EMBL/GenBank/DDBJ databases">
        <title>A high-quality reference genome of wild soybean provides a powerful tool to mine soybean genomes.</title>
        <authorList>
            <person name="Xie M."/>
            <person name="Chung C.Y.L."/>
            <person name="Li M.-W."/>
            <person name="Wong F.-L."/>
            <person name="Chan T.-F."/>
            <person name="Lam H.-M."/>
        </authorList>
    </citation>
    <scope>NUCLEOTIDE SEQUENCE [LARGE SCALE GENOMIC DNA]</scope>
    <source>
        <strain evidence="3">cv. W05</strain>
        <tissue evidence="2">Hypocotyl of etiolated seedlings</tissue>
    </source>
</reference>
<dbReference type="EMBL" id="QZWG01000017">
    <property type="protein sequence ID" value="RZB57028.1"/>
    <property type="molecule type" value="Genomic_DNA"/>
</dbReference>
<comment type="caution">
    <text evidence="2">The sequence shown here is derived from an EMBL/GenBank/DDBJ whole genome shotgun (WGS) entry which is preliminary data.</text>
</comment>
<feature type="compositionally biased region" description="Low complexity" evidence="1">
    <location>
        <begin position="28"/>
        <end position="39"/>
    </location>
</feature>
<organism evidence="2 3">
    <name type="scientific">Glycine soja</name>
    <name type="common">Wild soybean</name>
    <dbReference type="NCBI Taxonomy" id="3848"/>
    <lineage>
        <taxon>Eukaryota</taxon>
        <taxon>Viridiplantae</taxon>
        <taxon>Streptophyta</taxon>
        <taxon>Embryophyta</taxon>
        <taxon>Tracheophyta</taxon>
        <taxon>Spermatophyta</taxon>
        <taxon>Magnoliopsida</taxon>
        <taxon>eudicotyledons</taxon>
        <taxon>Gunneridae</taxon>
        <taxon>Pentapetalae</taxon>
        <taxon>rosids</taxon>
        <taxon>fabids</taxon>
        <taxon>Fabales</taxon>
        <taxon>Fabaceae</taxon>
        <taxon>Papilionoideae</taxon>
        <taxon>50 kb inversion clade</taxon>
        <taxon>NPAAA clade</taxon>
        <taxon>indigoferoid/millettioid clade</taxon>
        <taxon>Phaseoleae</taxon>
        <taxon>Glycine</taxon>
        <taxon>Glycine subgen. Soja</taxon>
    </lineage>
</organism>